<feature type="compositionally biased region" description="Basic residues" evidence="7">
    <location>
        <begin position="773"/>
        <end position="782"/>
    </location>
</feature>
<gene>
    <name evidence="10" type="ORF">FCC1311_034532</name>
</gene>
<organism evidence="10 11">
    <name type="scientific">Hondaea fermentalgiana</name>
    <dbReference type="NCBI Taxonomy" id="2315210"/>
    <lineage>
        <taxon>Eukaryota</taxon>
        <taxon>Sar</taxon>
        <taxon>Stramenopiles</taxon>
        <taxon>Bigyra</taxon>
        <taxon>Labyrinthulomycetes</taxon>
        <taxon>Thraustochytrida</taxon>
        <taxon>Thraustochytriidae</taxon>
        <taxon>Hondaea</taxon>
    </lineage>
</organism>
<dbReference type="GO" id="GO:0006367">
    <property type="term" value="P:transcription initiation at RNA polymerase II promoter"/>
    <property type="evidence" value="ECO:0007669"/>
    <property type="project" value="TreeGrafter"/>
</dbReference>
<dbReference type="PANTHER" id="PTHR15137">
    <property type="entry name" value="TRANSCRIPTION INITIATION FACTOR TFIID"/>
    <property type="match status" value="1"/>
</dbReference>
<dbReference type="InterPro" id="IPR027268">
    <property type="entry name" value="Peptidase_M4/M1_CTD_sf"/>
</dbReference>
<feature type="compositionally biased region" description="Low complexity" evidence="7">
    <location>
        <begin position="62"/>
        <end position="76"/>
    </location>
</feature>
<feature type="compositionally biased region" description="Low complexity" evidence="7">
    <location>
        <begin position="479"/>
        <end position="492"/>
    </location>
</feature>
<evidence type="ECO:0000256" key="3">
    <source>
        <dbReference type="ARBA" id="ARBA00017363"/>
    </source>
</evidence>
<feature type="region of interest" description="Disordered" evidence="7">
    <location>
        <begin position="876"/>
        <end position="913"/>
    </location>
</feature>
<keyword evidence="4" id="KW-0805">Transcription regulation</keyword>
<comment type="subcellular location">
    <subcellularLocation>
        <location evidence="1">Nucleus</location>
    </subcellularLocation>
</comment>
<feature type="compositionally biased region" description="Gly residues" evidence="7">
    <location>
        <begin position="888"/>
        <end position="909"/>
    </location>
</feature>
<dbReference type="InterPro" id="IPR037813">
    <property type="entry name" value="TAF2"/>
</dbReference>
<evidence type="ECO:0000259" key="9">
    <source>
        <dbReference type="Pfam" id="PF25577"/>
    </source>
</evidence>
<feature type="domain" description="Transcription initiation factor TFIID subunit 2 Ig-like" evidence="8">
    <location>
        <begin position="710"/>
        <end position="842"/>
    </location>
</feature>
<dbReference type="Gene3D" id="2.60.40.1730">
    <property type="entry name" value="tricorn interacting facor f3 domain"/>
    <property type="match status" value="1"/>
</dbReference>
<keyword evidence="10" id="KW-0648">Protein biosynthesis</keyword>
<dbReference type="GO" id="GO:0003682">
    <property type="term" value="F:chromatin binding"/>
    <property type="evidence" value="ECO:0007669"/>
    <property type="project" value="TreeGrafter"/>
</dbReference>
<dbReference type="GO" id="GO:0000976">
    <property type="term" value="F:transcription cis-regulatory region binding"/>
    <property type="evidence" value="ECO:0007669"/>
    <property type="project" value="TreeGrafter"/>
</dbReference>
<keyword evidence="10" id="KW-0396">Initiation factor</keyword>
<name>A0A2R5GG60_9STRA</name>
<keyword evidence="5" id="KW-0804">Transcription</keyword>
<dbReference type="OrthoDB" id="308861at2759"/>
<keyword evidence="6" id="KW-0539">Nucleus</keyword>
<evidence type="ECO:0000256" key="4">
    <source>
        <dbReference type="ARBA" id="ARBA00023015"/>
    </source>
</evidence>
<evidence type="ECO:0000259" key="8">
    <source>
        <dbReference type="Pfam" id="PF25316"/>
    </source>
</evidence>
<dbReference type="GO" id="GO:0016251">
    <property type="term" value="F:RNA polymerase II general transcription initiation factor activity"/>
    <property type="evidence" value="ECO:0007669"/>
    <property type="project" value="TreeGrafter"/>
</dbReference>
<dbReference type="Gene3D" id="1.10.390.10">
    <property type="entry name" value="Neutral Protease Domain 2"/>
    <property type="match status" value="1"/>
</dbReference>
<sequence length="1410" mass="156524">MEVLRQRLAVRLDLARERVEGCTELVVCRRKDGFHAEKAKANEAAAAAAAAKAKAKAGGDAAAADTSGANGDATPAPAAPAPAPTVNGLVSSPFEMNRVLDWDTSKKLLLNCRQCAVENVYVNGEPAQWKLSEYMKKVVVEDNVRDLKTFYAFLTENLLASKDGELSIEIPAAQVAAKRLTIRIEYHLDKPQAGLRFVGCGPHNANNKWSYARGTNDKRYFSYVYTYSSLCAAETLGSGCGARCWFPCVDTLSAKCPFELEVTAPLGLTIISGGLQHEATVNEIRGEQTVRFEYEDPVAPYNIGLCVGPFIERRALQADWIRMYHLPDAAPKTALRKATAHLKAAIFHMMRYMRLEKFPFPTYSQVFIDQEDAHVDVAPSGCVSFVSGGLLRSDRSPSADSPAGAGLMFEKHLHFEQARAAAYSFFGGRVGPKEEGDVWLVAGLAGFLAYRYADATWKQAEYKPPKPVKQANKKKKNKNASTAPPATSQATAMSREEQIFTGSTDPRELLTQAFGRMKRAKRRHEVVLQWHGPSGNVLQRPLQRPSSVSDPVNSCLWGARGIDLDCLLAQRAATTVHMLDKAANMDSLEEDDLGRDDPFAGLLCHYLRRTFAEDEAFKTWLRTGEPPAPDDQGPSRVALGEFSDIDLGDDLQKQLSKEQHGWSGLTEYDFLLSMCRISAFKPADFRAGDRDNFAAYWLKRCTFIEMRAAVEYKVATNELDFMFAQRGDDRFQTVKFPLDIRVVEEDDTWQYKRRITKGTARDPQKETIQMHTTRQRQRGGRKARTEKERISKWENPAALPTKDLLYLMAAEGDDQVWHNENPVKYVVVDPDYIWPRQIIWRQTEIMNLELLSDTNLKTDVLAQVQALRDLSLPKTATDNLVSRPGGQAQSGGGSGTAGGTSAGGSGTGGDSAAPAESAFDLRNLCAIAACIMDYRRPARVRAEAMLALAEWQSQHAPKKAYQAQFAGMPLEKRPGSHPWVALNLALLAIRKMMFHPQTGKLLPNDFGVPGEYAMKRAVVRALARMRARSLKPPDEVCDLVLVLLRDNDNSINKFDDGDYLQDLMVAAAEVVVNYVAGTYNEEEKGLDKVAESIGSKRTIRQVLGKYYAIIDHIHRYMHYDAIEPSAQHVVTVGCLRALSLLEAEGILEGSTPYFAYAVFRAPVRPENKTAAVIAAHDWGANVREEAFKAIVVAYINQRGRPTIFKASAAVNCSIEWLQVVKWLINSVAIDPCPQLRWNVVKFMLEMHADTITRTYPELDDHNSPSGLFYPLSDAPDDIDQRARVPTTDIVASLWATINESTEYDGRMRLAWAQLWRAIWRLKTPPIIEHSMTTVSNLGHFLDGWSDDVEYFSSGARPEIRGHLRKNNKRPAGIGFNSFGGLPPPKMRSAKPGAKRTTIKINLKGGVGPTA</sequence>
<evidence type="ECO:0000256" key="1">
    <source>
        <dbReference type="ARBA" id="ARBA00004123"/>
    </source>
</evidence>
<dbReference type="GO" id="GO:0003743">
    <property type="term" value="F:translation initiation factor activity"/>
    <property type="evidence" value="ECO:0007669"/>
    <property type="project" value="UniProtKB-KW"/>
</dbReference>
<accession>A0A2R5GG60</accession>
<dbReference type="EMBL" id="BEYU01000028">
    <property type="protein sequence ID" value="GBG27231.1"/>
    <property type="molecule type" value="Genomic_DNA"/>
</dbReference>
<evidence type="ECO:0000256" key="6">
    <source>
        <dbReference type="ARBA" id="ARBA00023242"/>
    </source>
</evidence>
<feature type="region of interest" description="Disordered" evidence="7">
    <location>
        <begin position="62"/>
        <end position="84"/>
    </location>
</feature>
<dbReference type="GO" id="GO:0005669">
    <property type="term" value="C:transcription factor TFIID complex"/>
    <property type="evidence" value="ECO:0007669"/>
    <property type="project" value="InterPro"/>
</dbReference>
<comment type="caution">
    <text evidence="10">The sequence shown here is derived from an EMBL/GenBank/DDBJ whole genome shotgun (WGS) entry which is preliminary data.</text>
</comment>
<dbReference type="Pfam" id="PF25316">
    <property type="entry name" value="TAF2_3rd"/>
    <property type="match status" value="1"/>
</dbReference>
<dbReference type="SUPFAM" id="SSF55486">
    <property type="entry name" value="Metalloproteases ('zincins'), catalytic domain"/>
    <property type="match status" value="1"/>
</dbReference>
<dbReference type="Proteomes" id="UP000241890">
    <property type="component" value="Unassembled WGS sequence"/>
</dbReference>
<evidence type="ECO:0000256" key="2">
    <source>
        <dbReference type="ARBA" id="ARBA00010937"/>
    </source>
</evidence>
<evidence type="ECO:0000313" key="11">
    <source>
        <dbReference type="Proteomes" id="UP000241890"/>
    </source>
</evidence>
<dbReference type="InterPro" id="IPR057345">
    <property type="entry name" value="Ig-like_TAF2"/>
</dbReference>
<reference evidence="10 11" key="1">
    <citation type="submission" date="2017-12" db="EMBL/GenBank/DDBJ databases">
        <title>Sequencing, de novo assembly and annotation of complete genome of a new Thraustochytrid species, strain FCC1311.</title>
        <authorList>
            <person name="Sedici K."/>
            <person name="Godart F."/>
            <person name="Aiese Cigliano R."/>
            <person name="Sanseverino W."/>
            <person name="Barakat M."/>
            <person name="Ortet P."/>
            <person name="Marechal E."/>
            <person name="Cagnac O."/>
            <person name="Amato A."/>
        </authorList>
    </citation>
    <scope>NUCLEOTIDE SEQUENCE [LARGE SCALE GENOMIC DNA]</scope>
</reference>
<dbReference type="InterPro" id="IPR057991">
    <property type="entry name" value="TPR_TAF2_C"/>
</dbReference>
<feature type="region of interest" description="Disordered" evidence="7">
    <location>
        <begin position="463"/>
        <end position="502"/>
    </location>
</feature>
<feature type="region of interest" description="Disordered" evidence="7">
    <location>
        <begin position="758"/>
        <end position="789"/>
    </location>
</feature>
<evidence type="ECO:0000256" key="7">
    <source>
        <dbReference type="SAM" id="MobiDB-lite"/>
    </source>
</evidence>
<feature type="domain" description="Transcription initiation factor TFIID subunit 2 TPR repeats" evidence="9">
    <location>
        <begin position="965"/>
        <end position="1154"/>
    </location>
</feature>
<comment type="similarity">
    <text evidence="2">Belongs to the TAF2 family.</text>
</comment>
<proteinExistence type="inferred from homology"/>
<evidence type="ECO:0000313" key="10">
    <source>
        <dbReference type="EMBL" id="GBG27231.1"/>
    </source>
</evidence>
<evidence type="ECO:0000256" key="5">
    <source>
        <dbReference type="ARBA" id="ARBA00023163"/>
    </source>
</evidence>
<dbReference type="InParanoid" id="A0A2R5GG60"/>
<dbReference type="Pfam" id="PF25577">
    <property type="entry name" value="TPR_TAF2_C"/>
    <property type="match status" value="1"/>
</dbReference>
<dbReference type="PANTHER" id="PTHR15137:SF9">
    <property type="entry name" value="TRANSCRIPTION INITIATION FACTOR TFIID SUBUNIT 2"/>
    <property type="match status" value="1"/>
</dbReference>
<dbReference type="InterPro" id="IPR042097">
    <property type="entry name" value="Aminopeptidase_N-like_N_sf"/>
</dbReference>
<dbReference type="SUPFAM" id="SSF63737">
    <property type="entry name" value="Leukotriene A4 hydrolase N-terminal domain"/>
    <property type="match status" value="1"/>
</dbReference>
<protein>
    <recommendedName>
        <fullName evidence="3">Transcription initiation factor TFIID subunit 2</fullName>
    </recommendedName>
</protein>
<keyword evidence="11" id="KW-1185">Reference proteome</keyword>